<dbReference type="GeneID" id="9675278"/>
<dbReference type="Proteomes" id="UP000005206">
    <property type="component" value="Chromosome 13"/>
</dbReference>
<reference evidence="3 4" key="1">
    <citation type="journal article" date="2009" name="PLoS Genet.">
        <title>The genome of Nectria haematococca: contribution of supernumerary chromosomes to gene expansion.</title>
        <authorList>
            <person name="Coleman J.J."/>
            <person name="Rounsley S.D."/>
            <person name="Rodriguez-Carres M."/>
            <person name="Kuo A."/>
            <person name="Wasmann C.C."/>
            <person name="Grimwood J."/>
            <person name="Schmutz J."/>
            <person name="Taga M."/>
            <person name="White G.J."/>
            <person name="Zhou S."/>
            <person name="Schwartz D.C."/>
            <person name="Freitag M."/>
            <person name="Ma L.J."/>
            <person name="Danchin E.G."/>
            <person name="Henrissat B."/>
            <person name="Coutinho P.M."/>
            <person name="Nelson D.R."/>
            <person name="Straney D."/>
            <person name="Napoli C.A."/>
            <person name="Barker B.M."/>
            <person name="Gribskov M."/>
            <person name="Rep M."/>
            <person name="Kroken S."/>
            <person name="Molnar I."/>
            <person name="Rensing C."/>
            <person name="Kennell J.C."/>
            <person name="Zamora J."/>
            <person name="Farman M.L."/>
            <person name="Selker E.U."/>
            <person name="Salamov A."/>
            <person name="Shapiro H."/>
            <person name="Pangilinan J."/>
            <person name="Lindquist E."/>
            <person name="Lamers C."/>
            <person name="Grigoriev I.V."/>
            <person name="Geiser D.M."/>
            <person name="Covert S.F."/>
            <person name="Temporini E."/>
            <person name="Vanetten H.D."/>
        </authorList>
    </citation>
    <scope>NUCLEOTIDE SEQUENCE [LARGE SCALE GENOMIC DNA]</scope>
    <source>
        <strain evidence="4">ATCC MYA-4622 / CBS 123669 / FGSC 9596 / NRRL 45880 / 77-13-4</strain>
    </source>
</reference>
<feature type="region of interest" description="Disordered" evidence="1">
    <location>
        <begin position="36"/>
        <end position="74"/>
    </location>
</feature>
<dbReference type="VEuPathDB" id="FungiDB:NECHADRAFT_102196"/>
<accession>C7ZL81</accession>
<dbReference type="OMA" id="NCICAWR"/>
<evidence type="ECO:0000313" key="3">
    <source>
        <dbReference type="EMBL" id="EEU35268.1"/>
    </source>
</evidence>
<proteinExistence type="predicted"/>
<evidence type="ECO:0008006" key="5">
    <source>
        <dbReference type="Google" id="ProtNLM"/>
    </source>
</evidence>
<feature type="signal peptide" evidence="2">
    <location>
        <begin position="1"/>
        <end position="19"/>
    </location>
</feature>
<feature type="chain" id="PRO_5002988934" description="CBM-cenC domain-containing protein" evidence="2">
    <location>
        <begin position="20"/>
        <end position="248"/>
    </location>
</feature>
<gene>
    <name evidence="3" type="ORF">NECHADRAFT_102196</name>
</gene>
<sequence length="248" mass="26040">MARHFVALLAAFGALGANAAVCRPSSLTTVATTTTEASSTVSVGSSTVTESSTVSIESSTTITEASTSTQESSTIASTTATTSSAEVCVETQILVNPSFDDNDNGTPWIFGDGTQFSSDLSRSQPYGVLASLTQAASTRQFRQTIPRVSPHNYRLQYYLINYSAVSAPSFACYVTPSINGQELAQGTQVGTSGQIGWNQGEAFWSTPSETEDAIDVDVVFNVSCEGSFSVVLVVLDDTSLTRVCSAQD</sequence>
<dbReference type="AlphaFoldDB" id="C7ZL81"/>
<dbReference type="RefSeq" id="XP_003040981.1">
    <property type="nucleotide sequence ID" value="XM_003040935.1"/>
</dbReference>
<dbReference type="eggNOG" id="ENOG502RMQS">
    <property type="taxonomic scope" value="Eukaryota"/>
</dbReference>
<evidence type="ECO:0000313" key="4">
    <source>
        <dbReference type="Proteomes" id="UP000005206"/>
    </source>
</evidence>
<organism evidence="3 4">
    <name type="scientific">Fusarium vanettenii (strain ATCC MYA-4622 / CBS 123669 / FGSC 9596 / NRRL 45880 / 77-13-4)</name>
    <name type="common">Fusarium solani subsp. pisi</name>
    <dbReference type="NCBI Taxonomy" id="660122"/>
    <lineage>
        <taxon>Eukaryota</taxon>
        <taxon>Fungi</taxon>
        <taxon>Dikarya</taxon>
        <taxon>Ascomycota</taxon>
        <taxon>Pezizomycotina</taxon>
        <taxon>Sordariomycetes</taxon>
        <taxon>Hypocreomycetidae</taxon>
        <taxon>Hypocreales</taxon>
        <taxon>Nectriaceae</taxon>
        <taxon>Fusarium</taxon>
        <taxon>Fusarium solani species complex</taxon>
        <taxon>Fusarium vanettenii</taxon>
    </lineage>
</organism>
<dbReference type="EMBL" id="GG698943">
    <property type="protein sequence ID" value="EEU35268.1"/>
    <property type="molecule type" value="Genomic_DNA"/>
</dbReference>
<evidence type="ECO:0000256" key="2">
    <source>
        <dbReference type="SAM" id="SignalP"/>
    </source>
</evidence>
<dbReference type="KEGG" id="nhe:NECHADRAFT_102196"/>
<dbReference type="OrthoDB" id="5078508at2759"/>
<protein>
    <recommendedName>
        <fullName evidence="5">CBM-cenC domain-containing protein</fullName>
    </recommendedName>
</protein>
<dbReference type="InParanoid" id="C7ZL81"/>
<name>C7ZL81_FUSV7</name>
<dbReference type="HOGENOM" id="CLU_086416_0_0_1"/>
<keyword evidence="2" id="KW-0732">Signal</keyword>
<keyword evidence="4" id="KW-1185">Reference proteome</keyword>
<evidence type="ECO:0000256" key="1">
    <source>
        <dbReference type="SAM" id="MobiDB-lite"/>
    </source>
</evidence>